<evidence type="ECO:0000313" key="4">
    <source>
        <dbReference type="EMBL" id="CEA03779.1"/>
    </source>
</evidence>
<dbReference type="EMBL" id="CCSE01000001">
    <property type="protein sequence ID" value="CEA03779.1"/>
    <property type="molecule type" value="Genomic_DNA"/>
</dbReference>
<dbReference type="GO" id="GO:0046872">
    <property type="term" value="F:metal ion binding"/>
    <property type="evidence" value="ECO:0007669"/>
    <property type="project" value="InterPro"/>
</dbReference>
<dbReference type="OrthoDB" id="9810636at2"/>
<dbReference type="InterPro" id="IPR006127">
    <property type="entry name" value="ZnuA-like"/>
</dbReference>
<dbReference type="PANTHER" id="PTHR42953">
    <property type="entry name" value="HIGH-AFFINITY ZINC UPTAKE SYSTEM PROTEIN ZNUA-RELATED"/>
    <property type="match status" value="1"/>
</dbReference>
<feature type="compositionally biased region" description="Basic and acidic residues" evidence="2">
    <location>
        <begin position="120"/>
        <end position="153"/>
    </location>
</feature>
<gene>
    <name evidence="4" type="primary">znuA</name>
    <name evidence="4" type="ORF">BN1048_02207</name>
</gene>
<dbReference type="STRING" id="1461582.BN1048_02207"/>
<dbReference type="Pfam" id="PF01297">
    <property type="entry name" value="ZnuA"/>
    <property type="match status" value="1"/>
</dbReference>
<dbReference type="Gene3D" id="3.40.50.1980">
    <property type="entry name" value="Nitrogenase molybdenum iron protein domain"/>
    <property type="match status" value="2"/>
</dbReference>
<dbReference type="Proteomes" id="UP000044136">
    <property type="component" value="Unassembled WGS sequence"/>
</dbReference>
<sequence length="324" mass="36339">MKKLFPVLILLLILAACTSEETSDNNDDFTIYTTVFPLTSFVEQIAGDTVNVESIYPSGADMHSYEPTQKDMMAYSDGDLFMTTSNDLDPVAESIAKTINNDTEVIETAADIDTEAFLENDHSHSDDHGHEEESHDDHGHDENSHDGHNHGALDPHIWLSPKLAAEMAESVKDALVEHRPEDADMYNENFEVLKADIENIDAELREVTEDPVNMDVYISHESIGYLAHQYGFHQSGISGLNNQEPSQQELADIIENIEAQNIPYILYEPNVSSSVTDVIRGETNTEPLYFNNLESLTQDDPEDATYQSMMRKNIETLDRALNSK</sequence>
<keyword evidence="1" id="KW-0175">Coiled coil</keyword>
<accession>A0A078MC59</accession>
<dbReference type="PROSITE" id="PS51257">
    <property type="entry name" value="PROKAR_LIPOPROTEIN"/>
    <property type="match status" value="1"/>
</dbReference>
<keyword evidence="3" id="KW-0732">Signal</keyword>
<dbReference type="RefSeq" id="WP_035811224.1">
    <property type="nucleotide sequence ID" value="NZ_CCSE01000001.1"/>
</dbReference>
<dbReference type="HOGENOM" id="CLU_016838_1_0_9"/>
<proteinExistence type="predicted"/>
<reference evidence="4 5" key="1">
    <citation type="submission" date="2014-07" db="EMBL/GenBank/DDBJ databases">
        <authorList>
            <person name="Urmite Genomes Urmite Genomes"/>
        </authorList>
    </citation>
    <scope>NUCLEOTIDE SEQUENCE [LARGE SCALE GENOMIC DNA]</scope>
    <source>
        <strain evidence="4 5">13MG44_air</strain>
    </source>
</reference>
<dbReference type="eggNOG" id="COG0803">
    <property type="taxonomic scope" value="Bacteria"/>
</dbReference>
<feature type="coiled-coil region" evidence="1">
    <location>
        <begin position="183"/>
        <end position="210"/>
    </location>
</feature>
<feature type="region of interest" description="Disordered" evidence="2">
    <location>
        <begin position="120"/>
        <end position="155"/>
    </location>
</feature>
<feature type="signal peptide" evidence="3">
    <location>
        <begin position="1"/>
        <end position="18"/>
    </location>
</feature>
<evidence type="ECO:0000256" key="3">
    <source>
        <dbReference type="SAM" id="SignalP"/>
    </source>
</evidence>
<dbReference type="SUPFAM" id="SSF53807">
    <property type="entry name" value="Helical backbone' metal receptor"/>
    <property type="match status" value="1"/>
</dbReference>
<protein>
    <submittedName>
        <fullName evidence="4">High-affinity zinc uptake system binding-protein ZnuA</fullName>
    </submittedName>
</protein>
<dbReference type="AlphaFoldDB" id="A0A078MC59"/>
<dbReference type="PANTHER" id="PTHR42953:SF8">
    <property type="entry name" value="ZINT DOMAIN-CONTAINING PROTEIN"/>
    <property type="match status" value="1"/>
</dbReference>
<feature type="chain" id="PRO_5039684492" evidence="3">
    <location>
        <begin position="19"/>
        <end position="324"/>
    </location>
</feature>
<dbReference type="PRINTS" id="PR00691">
    <property type="entry name" value="ADHESINB"/>
</dbReference>
<dbReference type="GO" id="GO:0007155">
    <property type="term" value="P:cell adhesion"/>
    <property type="evidence" value="ECO:0007669"/>
    <property type="project" value="InterPro"/>
</dbReference>
<evidence type="ECO:0000256" key="1">
    <source>
        <dbReference type="SAM" id="Coils"/>
    </source>
</evidence>
<keyword evidence="5" id="KW-1185">Reference proteome</keyword>
<organism evidence="4 5">
    <name type="scientific">Jeotgalicoccus saudimassiliensis</name>
    <dbReference type="NCBI Taxonomy" id="1461582"/>
    <lineage>
        <taxon>Bacteria</taxon>
        <taxon>Bacillati</taxon>
        <taxon>Bacillota</taxon>
        <taxon>Bacilli</taxon>
        <taxon>Bacillales</taxon>
        <taxon>Staphylococcaceae</taxon>
        <taxon>Jeotgalicoccus</taxon>
    </lineage>
</organism>
<dbReference type="GO" id="GO:0030001">
    <property type="term" value="P:metal ion transport"/>
    <property type="evidence" value="ECO:0007669"/>
    <property type="project" value="InterPro"/>
</dbReference>
<evidence type="ECO:0000256" key="2">
    <source>
        <dbReference type="SAM" id="MobiDB-lite"/>
    </source>
</evidence>
<evidence type="ECO:0000313" key="5">
    <source>
        <dbReference type="Proteomes" id="UP000044136"/>
    </source>
</evidence>
<dbReference type="InterPro" id="IPR050492">
    <property type="entry name" value="Bact_metal-bind_prot9"/>
</dbReference>
<name>A0A078MC59_9STAP</name>
<dbReference type="InterPro" id="IPR006129">
    <property type="entry name" value="AdhesinB"/>
</dbReference>